<evidence type="ECO:0000313" key="7">
    <source>
        <dbReference type="Proteomes" id="UP000092484"/>
    </source>
</evidence>
<comment type="similarity">
    <text evidence="4">Belongs to the BamD family.</text>
</comment>
<protein>
    <recommendedName>
        <fullName evidence="4">Outer membrane protein assembly factor BamD</fullName>
    </recommendedName>
</protein>
<feature type="domain" description="Outer membrane lipoprotein BamD-like" evidence="5">
    <location>
        <begin position="40"/>
        <end position="231"/>
    </location>
</feature>
<dbReference type="InterPro" id="IPR017689">
    <property type="entry name" value="BamD"/>
</dbReference>
<proteinExistence type="inferred from homology"/>
<dbReference type="AlphaFoldDB" id="A0A1A7BMM5"/>
<gene>
    <name evidence="4" type="primary">bamD</name>
    <name evidence="6" type="ORF">I603_0541</name>
</gene>
<evidence type="ECO:0000256" key="4">
    <source>
        <dbReference type="HAMAP-Rule" id="MF_00922"/>
    </source>
</evidence>
<dbReference type="NCBIfam" id="TIGR03302">
    <property type="entry name" value="OM_YfiO"/>
    <property type="match status" value="1"/>
</dbReference>
<dbReference type="CDD" id="cd15830">
    <property type="entry name" value="BamD"/>
    <property type="match status" value="1"/>
</dbReference>
<comment type="function">
    <text evidence="4">Part of the outer membrane protein assembly complex, which is involved in assembly and insertion of beta-barrel proteins into the outer membrane.</text>
</comment>
<dbReference type="EMBL" id="LZYB01000001">
    <property type="protein sequence ID" value="OBV12410.1"/>
    <property type="molecule type" value="Genomic_DNA"/>
</dbReference>
<name>A0A1A7BMM5_9SPHN</name>
<comment type="subcellular location">
    <subcellularLocation>
        <location evidence="4">Cell outer membrane</location>
    </subcellularLocation>
</comment>
<evidence type="ECO:0000313" key="6">
    <source>
        <dbReference type="EMBL" id="OBV12410.1"/>
    </source>
</evidence>
<dbReference type="GO" id="GO:0009279">
    <property type="term" value="C:cell outer membrane"/>
    <property type="evidence" value="ECO:0007669"/>
    <property type="project" value="UniProtKB-SubCell"/>
</dbReference>
<dbReference type="GO" id="GO:0043165">
    <property type="term" value="P:Gram-negative-bacterium-type cell outer membrane assembly"/>
    <property type="evidence" value="ECO:0007669"/>
    <property type="project" value="UniProtKB-UniRule"/>
</dbReference>
<dbReference type="Pfam" id="PF13525">
    <property type="entry name" value="YfiO"/>
    <property type="match status" value="1"/>
</dbReference>
<evidence type="ECO:0000256" key="1">
    <source>
        <dbReference type="ARBA" id="ARBA00022729"/>
    </source>
</evidence>
<evidence type="ECO:0000256" key="2">
    <source>
        <dbReference type="ARBA" id="ARBA00023136"/>
    </source>
</evidence>
<dbReference type="Gene3D" id="1.25.40.10">
    <property type="entry name" value="Tetratricopeptide repeat domain"/>
    <property type="match status" value="1"/>
</dbReference>
<comment type="subunit">
    <text evidence="4">Part of the Bam complex.</text>
</comment>
<feature type="signal peptide" evidence="4">
    <location>
        <begin position="1"/>
        <end position="26"/>
    </location>
</feature>
<dbReference type="STRING" id="1300349.I603_0541"/>
<organism evidence="6 7">
    <name type="scientific">Erythrobacter dokdonensis DSW-74</name>
    <dbReference type="NCBI Taxonomy" id="1300349"/>
    <lineage>
        <taxon>Bacteria</taxon>
        <taxon>Pseudomonadati</taxon>
        <taxon>Pseudomonadota</taxon>
        <taxon>Alphaproteobacteria</taxon>
        <taxon>Sphingomonadales</taxon>
        <taxon>Erythrobacteraceae</taxon>
        <taxon>Erythrobacter/Porphyrobacter group</taxon>
        <taxon>Erythrobacter</taxon>
    </lineage>
</organism>
<evidence type="ECO:0000259" key="5">
    <source>
        <dbReference type="Pfam" id="PF13525"/>
    </source>
</evidence>
<dbReference type="InterPro" id="IPR039565">
    <property type="entry name" value="BamD-like"/>
</dbReference>
<dbReference type="Proteomes" id="UP000092484">
    <property type="component" value="Unassembled WGS sequence"/>
</dbReference>
<dbReference type="SUPFAM" id="SSF48452">
    <property type="entry name" value="TPR-like"/>
    <property type="match status" value="1"/>
</dbReference>
<dbReference type="InterPro" id="IPR011990">
    <property type="entry name" value="TPR-like_helical_dom_sf"/>
</dbReference>
<dbReference type="HAMAP" id="MF_00922">
    <property type="entry name" value="OM_assembly_BamD"/>
    <property type="match status" value="1"/>
</dbReference>
<keyword evidence="1 4" id="KW-0732">Signal</keyword>
<keyword evidence="7" id="KW-1185">Reference proteome</keyword>
<feature type="chain" id="PRO_5009002996" description="Outer membrane protein assembly factor BamD" evidence="4">
    <location>
        <begin position="27"/>
        <end position="264"/>
    </location>
</feature>
<sequence length="264" mass="29700" precursor="true">MATMFSSRLARAALLAATLATIPACAGKTEGADVAYVARDVESLYAEAQRRLDRGNTLVAAALFDEVERQHPYSPWARRAQLMSAFSYYIARDYNKAIQNAQRFLSIHPGNKDAPYAYYLIALSYYEQISDVNRDQKITEQAQTALREVNRRFPQTEYAADARLKLDLVADHLAGKEMEIGRHYQRMGLWLAADMRFRNVIEKFDTTSHTPEALYRLTESSLALGIPAEAVKYAAVLGANYPGTKWYEKAYKLVNKHAEGVTAS</sequence>
<reference evidence="6 7" key="1">
    <citation type="submission" date="2016-06" db="EMBL/GenBank/DDBJ databases">
        <title>Genome sequence of Porphyrobacter dokdonensis DSW-74.</title>
        <authorList>
            <person name="Kim J.F."/>
            <person name="Song J.Y."/>
        </authorList>
    </citation>
    <scope>NUCLEOTIDE SEQUENCE [LARGE SCALE GENOMIC DNA]</scope>
    <source>
        <strain evidence="6 7">DSW-74</strain>
    </source>
</reference>
<dbReference type="GO" id="GO:0051205">
    <property type="term" value="P:protein insertion into membrane"/>
    <property type="evidence" value="ECO:0007669"/>
    <property type="project" value="UniProtKB-UniRule"/>
</dbReference>
<accession>A0A1A7BMM5</accession>
<comment type="caution">
    <text evidence="6">The sequence shown here is derived from an EMBL/GenBank/DDBJ whole genome shotgun (WGS) entry which is preliminary data.</text>
</comment>
<evidence type="ECO:0000256" key="3">
    <source>
        <dbReference type="ARBA" id="ARBA00023237"/>
    </source>
</evidence>
<dbReference type="PATRIC" id="fig|1300349.4.peg.539"/>
<keyword evidence="2 4" id="KW-0472">Membrane</keyword>
<keyword evidence="3 4" id="KW-0998">Cell outer membrane</keyword>